<reference evidence="1" key="1">
    <citation type="submission" date="2020-10" db="EMBL/GenBank/DDBJ databases">
        <authorList>
            <person name="Gilroy R."/>
        </authorList>
    </citation>
    <scope>NUCLEOTIDE SEQUENCE</scope>
    <source>
        <strain evidence="1">CHK195-4489</strain>
    </source>
</reference>
<dbReference type="EMBL" id="DVMM01000069">
    <property type="protein sequence ID" value="HIU29352.1"/>
    <property type="molecule type" value="Genomic_DNA"/>
</dbReference>
<name>A0A9D1I808_9CLOT</name>
<dbReference type="Gene3D" id="1.10.150.650">
    <property type="match status" value="1"/>
</dbReference>
<dbReference type="AlphaFoldDB" id="A0A9D1I808"/>
<dbReference type="SUPFAM" id="SSF89550">
    <property type="entry name" value="PHP domain-like"/>
    <property type="match status" value="1"/>
</dbReference>
<sequence length="395" mass="44764">MKKEELIEKLNDRDAEIRLASLRELMSMIDRGELKAPVQGNDVNNHIHTTFSFSPYSPTKAVWMAYCAGLKTAGIMDHDSLSGAREFIEAGKITGILTTIGVECRVSMKNTPLADKRINNPDQKGIAYTTIHGIPHQHIDEVVAFFKPYVKARNERNRKMTDRINALTAPYGIRLDFDRDVVPLSEFVHGGSITERHLLFALSQKLTERFGKGEAVISFLTKEMGIALPDKIKGYLSDSENPYYEYDLLGALKGNLVEKFYIDADEECPDVRELVAFAAKINAFSAYAYLGDVGDSVTGDKKTQKFEDDYLDQLFDVIKELKFKAVTYMPSRNTMEQLRRVRALCEKYGFFQISGEDINSPRQSFICEAQRNPEFANLYDSTMTLIRHETENSTV</sequence>
<organism evidence="1 2">
    <name type="scientific">Candidatus Egerieisoma faecipullorum</name>
    <dbReference type="NCBI Taxonomy" id="2840963"/>
    <lineage>
        <taxon>Bacteria</taxon>
        <taxon>Bacillati</taxon>
        <taxon>Bacillota</taxon>
        <taxon>Clostridia</taxon>
        <taxon>Eubacteriales</taxon>
        <taxon>Clostridiaceae</taxon>
        <taxon>Clostridiaceae incertae sedis</taxon>
        <taxon>Candidatus Egerieisoma</taxon>
    </lineage>
</organism>
<comment type="caution">
    <text evidence="1">The sequence shown here is derived from an EMBL/GenBank/DDBJ whole genome shotgun (WGS) entry which is preliminary data.</text>
</comment>
<proteinExistence type="predicted"/>
<evidence type="ECO:0000313" key="2">
    <source>
        <dbReference type="Proteomes" id="UP000824089"/>
    </source>
</evidence>
<dbReference type="Gene3D" id="3.20.20.140">
    <property type="entry name" value="Metal-dependent hydrolases"/>
    <property type="match status" value="1"/>
</dbReference>
<protein>
    <submittedName>
        <fullName evidence="1">PHP domain-containing protein</fullName>
    </submittedName>
</protein>
<gene>
    <name evidence="1" type="ORF">IAD50_03525</name>
</gene>
<accession>A0A9D1I808</accession>
<evidence type="ECO:0000313" key="1">
    <source>
        <dbReference type="EMBL" id="HIU29352.1"/>
    </source>
</evidence>
<reference evidence="1" key="2">
    <citation type="journal article" date="2021" name="PeerJ">
        <title>Extensive microbial diversity within the chicken gut microbiome revealed by metagenomics and culture.</title>
        <authorList>
            <person name="Gilroy R."/>
            <person name="Ravi A."/>
            <person name="Getino M."/>
            <person name="Pursley I."/>
            <person name="Horton D.L."/>
            <person name="Alikhan N.F."/>
            <person name="Baker D."/>
            <person name="Gharbi K."/>
            <person name="Hall N."/>
            <person name="Watson M."/>
            <person name="Adriaenssens E.M."/>
            <person name="Foster-Nyarko E."/>
            <person name="Jarju S."/>
            <person name="Secka A."/>
            <person name="Antonio M."/>
            <person name="Oren A."/>
            <person name="Chaudhuri R.R."/>
            <person name="La Ragione R."/>
            <person name="Hildebrand F."/>
            <person name="Pallen M.J."/>
        </authorList>
    </citation>
    <scope>NUCLEOTIDE SEQUENCE</scope>
    <source>
        <strain evidence="1">CHK195-4489</strain>
    </source>
</reference>
<dbReference type="InterPro" id="IPR016195">
    <property type="entry name" value="Pol/histidinol_Pase-like"/>
</dbReference>
<dbReference type="Proteomes" id="UP000824089">
    <property type="component" value="Unassembled WGS sequence"/>
</dbReference>